<feature type="compositionally biased region" description="Polar residues" evidence="1">
    <location>
        <begin position="364"/>
        <end position="375"/>
    </location>
</feature>
<dbReference type="Proteomes" id="UP001305779">
    <property type="component" value="Unassembled WGS sequence"/>
</dbReference>
<feature type="compositionally biased region" description="Acidic residues" evidence="1">
    <location>
        <begin position="227"/>
        <end position="239"/>
    </location>
</feature>
<keyword evidence="3" id="KW-1185">Reference proteome</keyword>
<reference evidence="2 3" key="1">
    <citation type="journal article" date="2023" name="G3 (Bethesda)">
        <title>A chromosome-level genome assembly of Zasmidium syzygii isolated from banana leaves.</title>
        <authorList>
            <person name="van Westerhoven A.C."/>
            <person name="Mehrabi R."/>
            <person name="Talebi R."/>
            <person name="Steentjes M.B.F."/>
            <person name="Corcolon B."/>
            <person name="Chong P.A."/>
            <person name="Kema G.H.J."/>
            <person name="Seidl M.F."/>
        </authorList>
    </citation>
    <scope>NUCLEOTIDE SEQUENCE [LARGE SCALE GENOMIC DNA]</scope>
    <source>
        <strain evidence="2 3">P124</strain>
    </source>
</reference>
<comment type="caution">
    <text evidence="2">The sequence shown here is derived from an EMBL/GenBank/DDBJ whole genome shotgun (WGS) entry which is preliminary data.</text>
</comment>
<feature type="compositionally biased region" description="Basic and acidic residues" evidence="1">
    <location>
        <begin position="395"/>
        <end position="416"/>
    </location>
</feature>
<feature type="compositionally biased region" description="Basic and acidic residues" evidence="1">
    <location>
        <begin position="256"/>
        <end position="270"/>
    </location>
</feature>
<dbReference type="EMBL" id="JAXOVC010000013">
    <property type="protein sequence ID" value="KAK4494937.1"/>
    <property type="molecule type" value="Genomic_DNA"/>
</dbReference>
<feature type="region of interest" description="Disordered" evidence="1">
    <location>
        <begin position="1"/>
        <end position="77"/>
    </location>
</feature>
<feature type="compositionally biased region" description="Acidic residues" evidence="1">
    <location>
        <begin position="157"/>
        <end position="166"/>
    </location>
</feature>
<sequence>MPRKLPWLDGAPKKEAKRATPVPRQSKKRSSSPDRLVDSDLDDIDPPQRSTVPSKRRQREPSSSPPPTEAPTAEYMREGLTADDIYVMVEDEFYITAQLFTAPLHRAAYDRLKRLHRSRGAETLANLERATDSRTKVGTALRRKMEAKERRGKSVPQDEESDDDDEYMAVPELAGLMTSSQMIGERRGMEGVAKAKSNTRAAAGYLQSPHKGNKTKDVFANKNVGAVEEDETTDDDDLDVGTTQARVWEDMDTSLDEPRDSIEKPPEAKSKTNGFFKQFANKSESGQTRPAEPSKKSHPVPTKDESMSPGNGVPRRGGGGKGSRMAEILAKRRQATQAPEPTVAPVQETPVKSKTIKHEPKSTPRYNGNIRTSPDNDAEESKSSDYLTQRKIKREKKEPEEKSRNTQREDIPTFLF</sequence>
<protein>
    <submittedName>
        <fullName evidence="2">Uncharacterized protein</fullName>
    </submittedName>
</protein>
<proteinExistence type="predicted"/>
<organism evidence="2 3">
    <name type="scientific">Zasmidium cellare</name>
    <name type="common">Wine cellar mold</name>
    <name type="synonym">Racodium cellare</name>
    <dbReference type="NCBI Taxonomy" id="395010"/>
    <lineage>
        <taxon>Eukaryota</taxon>
        <taxon>Fungi</taxon>
        <taxon>Dikarya</taxon>
        <taxon>Ascomycota</taxon>
        <taxon>Pezizomycotina</taxon>
        <taxon>Dothideomycetes</taxon>
        <taxon>Dothideomycetidae</taxon>
        <taxon>Mycosphaerellales</taxon>
        <taxon>Mycosphaerellaceae</taxon>
        <taxon>Zasmidium</taxon>
    </lineage>
</organism>
<feature type="compositionally biased region" description="Polar residues" evidence="1">
    <location>
        <begin position="271"/>
        <end position="288"/>
    </location>
</feature>
<accession>A0ABR0E0H9</accession>
<evidence type="ECO:0000313" key="3">
    <source>
        <dbReference type="Proteomes" id="UP001305779"/>
    </source>
</evidence>
<feature type="region of interest" description="Disordered" evidence="1">
    <location>
        <begin position="201"/>
        <end position="416"/>
    </location>
</feature>
<evidence type="ECO:0000313" key="2">
    <source>
        <dbReference type="EMBL" id="KAK4494937.1"/>
    </source>
</evidence>
<evidence type="ECO:0000256" key="1">
    <source>
        <dbReference type="SAM" id="MobiDB-lite"/>
    </source>
</evidence>
<feature type="region of interest" description="Disordered" evidence="1">
    <location>
        <begin position="129"/>
        <end position="166"/>
    </location>
</feature>
<name>A0ABR0E0H9_ZASCE</name>
<gene>
    <name evidence="2" type="ORF">PRZ48_014293</name>
</gene>